<evidence type="ECO:0000313" key="14">
    <source>
        <dbReference type="EMBL" id="SOD69208.1"/>
    </source>
</evidence>
<dbReference type="Proteomes" id="UP000219669">
    <property type="component" value="Unassembled WGS sequence"/>
</dbReference>
<gene>
    <name evidence="14" type="ORF">SAMN02746062_01570</name>
</gene>
<keyword evidence="15" id="KW-1185">Reference proteome</keyword>
<comment type="cofactor">
    <cofactor evidence="12">
        <name>heme</name>
        <dbReference type="ChEBI" id="CHEBI:30413"/>
    </cofactor>
    <text evidence="12">The heme is bound between the two transmembrane subunits.</text>
</comment>
<evidence type="ECO:0000256" key="5">
    <source>
        <dbReference type="ARBA" id="ARBA00022617"/>
    </source>
</evidence>
<evidence type="ECO:0000256" key="7">
    <source>
        <dbReference type="ARBA" id="ARBA00022723"/>
    </source>
</evidence>
<dbReference type="EMBL" id="OCNF01000013">
    <property type="protein sequence ID" value="SOD69208.1"/>
    <property type="molecule type" value="Genomic_DNA"/>
</dbReference>
<dbReference type="AlphaFoldDB" id="A0A286EE75"/>
<dbReference type="InterPro" id="IPR034804">
    <property type="entry name" value="SQR/QFR_C/D"/>
</dbReference>
<evidence type="ECO:0000256" key="11">
    <source>
        <dbReference type="ARBA" id="ARBA00025912"/>
    </source>
</evidence>
<comment type="similarity">
    <text evidence="3">Belongs to the cytochrome b560 family.</text>
</comment>
<dbReference type="PANTHER" id="PTHR10978">
    <property type="entry name" value="SUCCINATE DEHYDROGENASE CYTOCHROME B560 SUBUNIT"/>
    <property type="match status" value="1"/>
</dbReference>
<sequence>MQTSKDMQTKKRPVYLHMPTIIKHLPIPGIVSILHRATGVALFLLLPFLLALLSGSRSSGEDFEYYKAWADNWFIKLILWGVLWAFIHHLFAGLRFLLIDAHIGVDLHTARKTAKWILYGAPAVAFVLGIFLW</sequence>
<dbReference type="CDD" id="cd03499">
    <property type="entry name" value="SQR_TypeC_SdhC"/>
    <property type="match status" value="1"/>
</dbReference>
<dbReference type="Gene3D" id="1.20.1300.10">
    <property type="entry name" value="Fumarate reductase/succinate dehydrogenase, transmembrane subunit"/>
    <property type="match status" value="1"/>
</dbReference>
<organism evidence="14 15">
    <name type="scientific">Alysiella filiformis DSM 16848</name>
    <dbReference type="NCBI Taxonomy" id="1120981"/>
    <lineage>
        <taxon>Bacteria</taxon>
        <taxon>Pseudomonadati</taxon>
        <taxon>Pseudomonadota</taxon>
        <taxon>Betaproteobacteria</taxon>
        <taxon>Neisseriales</taxon>
        <taxon>Neisseriaceae</taxon>
        <taxon>Alysiella</taxon>
    </lineage>
</organism>
<evidence type="ECO:0000256" key="4">
    <source>
        <dbReference type="ARBA" id="ARBA00020076"/>
    </source>
</evidence>
<evidence type="ECO:0000256" key="6">
    <source>
        <dbReference type="ARBA" id="ARBA00022692"/>
    </source>
</evidence>
<evidence type="ECO:0000256" key="1">
    <source>
        <dbReference type="ARBA" id="ARBA00004050"/>
    </source>
</evidence>
<keyword evidence="7 12" id="KW-0479">Metal-binding</keyword>
<protein>
    <recommendedName>
        <fullName evidence="4">Succinate dehydrogenase cytochrome b556 subunit</fullName>
    </recommendedName>
</protein>
<accession>A0A286EE75</accession>
<dbReference type="GO" id="GO:0005886">
    <property type="term" value="C:plasma membrane"/>
    <property type="evidence" value="ECO:0007669"/>
    <property type="project" value="TreeGrafter"/>
</dbReference>
<evidence type="ECO:0000256" key="9">
    <source>
        <dbReference type="ARBA" id="ARBA00023004"/>
    </source>
</evidence>
<evidence type="ECO:0000256" key="2">
    <source>
        <dbReference type="ARBA" id="ARBA00004370"/>
    </source>
</evidence>
<dbReference type="NCBIfam" id="TIGR02970">
    <property type="entry name" value="succ_dehyd_cytB"/>
    <property type="match status" value="1"/>
</dbReference>
<dbReference type="Pfam" id="PF01127">
    <property type="entry name" value="Sdh_cyt"/>
    <property type="match status" value="1"/>
</dbReference>
<feature type="transmembrane region" description="Helical" evidence="13">
    <location>
        <begin position="73"/>
        <end position="96"/>
    </location>
</feature>
<dbReference type="GO" id="GO:0046872">
    <property type="term" value="F:metal ion binding"/>
    <property type="evidence" value="ECO:0007669"/>
    <property type="project" value="UniProtKB-KW"/>
</dbReference>
<keyword evidence="8 13" id="KW-1133">Transmembrane helix</keyword>
<dbReference type="InterPro" id="IPR000701">
    <property type="entry name" value="SuccDH_FuR_B_TM-su"/>
</dbReference>
<dbReference type="PIRSF" id="PIRSF000178">
    <property type="entry name" value="SDH_cyt_b560"/>
    <property type="match status" value="1"/>
</dbReference>
<keyword evidence="5 12" id="KW-0349">Heme</keyword>
<keyword evidence="6 13" id="KW-0812">Transmembrane</keyword>
<comment type="function">
    <text evidence="1">Membrane-anchoring subunit of succinate dehydrogenase (SDH).</text>
</comment>
<dbReference type="PANTHER" id="PTHR10978:SF5">
    <property type="entry name" value="SUCCINATE DEHYDROGENASE CYTOCHROME B560 SUBUNIT, MITOCHONDRIAL"/>
    <property type="match status" value="1"/>
</dbReference>
<keyword evidence="10 13" id="KW-0472">Membrane</keyword>
<feature type="transmembrane region" description="Helical" evidence="13">
    <location>
        <begin position="116"/>
        <end position="132"/>
    </location>
</feature>
<keyword evidence="9 12" id="KW-0408">Iron</keyword>
<dbReference type="GO" id="GO:0006099">
    <property type="term" value="P:tricarboxylic acid cycle"/>
    <property type="evidence" value="ECO:0007669"/>
    <property type="project" value="InterPro"/>
</dbReference>
<evidence type="ECO:0000256" key="10">
    <source>
        <dbReference type="ARBA" id="ARBA00023136"/>
    </source>
</evidence>
<reference evidence="14 15" key="1">
    <citation type="submission" date="2017-09" db="EMBL/GenBank/DDBJ databases">
        <authorList>
            <person name="Ehlers B."/>
            <person name="Leendertz F.H."/>
        </authorList>
    </citation>
    <scope>NUCLEOTIDE SEQUENCE [LARGE SCALE GENOMIC DNA]</scope>
    <source>
        <strain evidence="14 15">DSM 16848</strain>
    </source>
</reference>
<evidence type="ECO:0000256" key="3">
    <source>
        <dbReference type="ARBA" id="ARBA00007244"/>
    </source>
</evidence>
<comment type="subunit">
    <text evidence="11">Part of an enzyme complex containing four subunits: a flavoprotein, an iron-sulfur protein, plus two membrane-anchoring proteins, SdhC and SdhD. The complex can form homotrimers.</text>
</comment>
<dbReference type="SUPFAM" id="SSF81343">
    <property type="entry name" value="Fumarate reductase respiratory complex transmembrane subunits"/>
    <property type="match status" value="1"/>
</dbReference>
<feature type="binding site" description="axial binding residue" evidence="12">
    <location>
        <position position="89"/>
    </location>
    <ligand>
        <name>heme</name>
        <dbReference type="ChEBI" id="CHEBI:30413"/>
        <note>ligand shared with second transmembrane subunit</note>
    </ligand>
    <ligandPart>
        <name>Fe</name>
        <dbReference type="ChEBI" id="CHEBI:18248"/>
    </ligandPart>
</feature>
<comment type="subcellular location">
    <subcellularLocation>
        <location evidence="2">Membrane</location>
    </subcellularLocation>
</comment>
<feature type="transmembrane region" description="Helical" evidence="13">
    <location>
        <begin position="33"/>
        <end position="53"/>
    </location>
</feature>
<dbReference type="GO" id="GO:0009055">
    <property type="term" value="F:electron transfer activity"/>
    <property type="evidence" value="ECO:0007669"/>
    <property type="project" value="InterPro"/>
</dbReference>
<proteinExistence type="inferred from homology"/>
<evidence type="ECO:0000256" key="8">
    <source>
        <dbReference type="ARBA" id="ARBA00022989"/>
    </source>
</evidence>
<dbReference type="InterPro" id="IPR014314">
    <property type="entry name" value="Succ_DH_cytb556"/>
</dbReference>
<evidence type="ECO:0000256" key="12">
    <source>
        <dbReference type="PIRSR" id="PIRSR000178-1"/>
    </source>
</evidence>
<evidence type="ECO:0000256" key="13">
    <source>
        <dbReference type="SAM" id="Phobius"/>
    </source>
</evidence>
<evidence type="ECO:0000313" key="15">
    <source>
        <dbReference type="Proteomes" id="UP000219669"/>
    </source>
</evidence>
<name>A0A286EE75_9NEIS</name>